<dbReference type="Pfam" id="PF07456">
    <property type="entry name" value="Hpre_diP_synt_I"/>
    <property type="match status" value="1"/>
</dbReference>
<name>A0ABS9CMS3_9FIRM</name>
<gene>
    <name evidence="2" type="ORF">JQM67_07535</name>
</gene>
<keyword evidence="1" id="KW-0472">Membrane</keyword>
<dbReference type="InterPro" id="IPR010898">
    <property type="entry name" value="Hpre_diP_synth_I"/>
</dbReference>
<protein>
    <submittedName>
        <fullName evidence="2">Gx transporter family protein</fullName>
    </submittedName>
</protein>
<dbReference type="Proteomes" id="UP001299220">
    <property type="component" value="Unassembled WGS sequence"/>
</dbReference>
<accession>A0ABS9CMS3</accession>
<dbReference type="EMBL" id="JAFBIT010000002">
    <property type="protein sequence ID" value="MCF2652451.1"/>
    <property type="molecule type" value="Genomic_DNA"/>
</dbReference>
<keyword evidence="1" id="KW-1133">Transmembrane helix</keyword>
<evidence type="ECO:0000313" key="3">
    <source>
        <dbReference type="Proteomes" id="UP001299220"/>
    </source>
</evidence>
<feature type="transmembrane region" description="Helical" evidence="1">
    <location>
        <begin position="77"/>
        <end position="97"/>
    </location>
</feature>
<dbReference type="Gene3D" id="1.10.1760.20">
    <property type="match status" value="1"/>
</dbReference>
<sequence>MQGKAKRIALCGLLGALALALSFLEGLLPPLPGLPPGAKPGLSNIVTMFAAGSLGLPYALAVAILKGGFAFLTRGVTAGLMSLSGGVLSTLAMWAVWKKTRFSLLFTGVCGALAHNAAQLSVALLLTGPAALFYTPALLLFSVVFGICSGLALRLVLPALTKLGTFIQ</sequence>
<keyword evidence="3" id="KW-1185">Reference proteome</keyword>
<feature type="transmembrane region" description="Helical" evidence="1">
    <location>
        <begin position="42"/>
        <end position="65"/>
    </location>
</feature>
<proteinExistence type="predicted"/>
<keyword evidence="1" id="KW-0812">Transmembrane</keyword>
<feature type="transmembrane region" description="Helical" evidence="1">
    <location>
        <begin position="138"/>
        <end position="157"/>
    </location>
</feature>
<reference evidence="2 3" key="1">
    <citation type="submission" date="2020-12" db="EMBL/GenBank/DDBJ databases">
        <title>Whole genome sequences of gut porcine anaerobes.</title>
        <authorList>
            <person name="Kubasova T."/>
            <person name="Jahodarova E."/>
            <person name="Rychlik I."/>
        </authorList>
    </citation>
    <scope>NUCLEOTIDE SEQUENCE [LARGE SCALE GENOMIC DNA]</scope>
    <source>
        <strain evidence="2 3">An867</strain>
    </source>
</reference>
<dbReference type="RefSeq" id="WP_235323505.1">
    <property type="nucleotide sequence ID" value="NZ_JAFBIT010000002.1"/>
</dbReference>
<comment type="caution">
    <text evidence="2">The sequence shown here is derived from an EMBL/GenBank/DDBJ whole genome shotgun (WGS) entry which is preliminary data.</text>
</comment>
<evidence type="ECO:0000313" key="2">
    <source>
        <dbReference type="EMBL" id="MCF2652451.1"/>
    </source>
</evidence>
<evidence type="ECO:0000256" key="1">
    <source>
        <dbReference type="SAM" id="Phobius"/>
    </source>
</evidence>
<organism evidence="2 3">
    <name type="scientific">Anaeromassilibacillus senegalensis</name>
    <dbReference type="NCBI Taxonomy" id="1673717"/>
    <lineage>
        <taxon>Bacteria</taxon>
        <taxon>Bacillati</taxon>
        <taxon>Bacillota</taxon>
        <taxon>Clostridia</taxon>
        <taxon>Eubacteriales</taxon>
        <taxon>Acutalibacteraceae</taxon>
        <taxon>Anaeromassilibacillus</taxon>
    </lineage>
</organism>